<dbReference type="InterPro" id="IPR041147">
    <property type="entry name" value="GH38_C"/>
</dbReference>
<dbReference type="CDD" id="cd10813">
    <property type="entry name" value="GH38N_AMII_Man2C1"/>
    <property type="match status" value="1"/>
</dbReference>
<dbReference type="Pfam" id="PF17677">
    <property type="entry name" value="Glyco_hydro38C2"/>
    <property type="match status" value="1"/>
</dbReference>
<dbReference type="Gene3D" id="2.60.40.2220">
    <property type="match status" value="1"/>
</dbReference>
<keyword evidence="6 8" id="KW-0326">Glycosidase</keyword>
<dbReference type="Gene3D" id="1.20.1270.50">
    <property type="entry name" value="Glycoside hydrolase family 38, central domain"/>
    <property type="match status" value="1"/>
</dbReference>
<dbReference type="PANTHER" id="PTHR46017">
    <property type="entry name" value="ALPHA-MANNOSIDASE 2C1"/>
    <property type="match status" value="1"/>
</dbReference>
<dbReference type="SMART" id="SM00872">
    <property type="entry name" value="Alpha-mann_mid"/>
    <property type="match status" value="1"/>
</dbReference>
<dbReference type="Pfam" id="PF07748">
    <property type="entry name" value="Glyco_hydro_38C"/>
    <property type="match status" value="1"/>
</dbReference>
<dbReference type="InterPro" id="IPR037094">
    <property type="entry name" value="Glyco_hydro_38_cen_sf"/>
</dbReference>
<dbReference type="GO" id="GO:0009313">
    <property type="term" value="P:oligosaccharide catabolic process"/>
    <property type="evidence" value="ECO:0007669"/>
    <property type="project" value="TreeGrafter"/>
</dbReference>
<dbReference type="OrthoDB" id="10261055at2759"/>
<dbReference type="Proteomes" id="UP000683360">
    <property type="component" value="Unassembled WGS sequence"/>
</dbReference>
<evidence type="ECO:0000313" key="9">
    <source>
        <dbReference type="Proteomes" id="UP000683360"/>
    </source>
</evidence>
<reference evidence="8" key="1">
    <citation type="submission" date="2021-03" db="EMBL/GenBank/DDBJ databases">
        <authorList>
            <person name="Bekaert M."/>
        </authorList>
    </citation>
    <scope>NUCLEOTIDE SEQUENCE</scope>
</reference>
<dbReference type="FunFam" id="1.20.1270.50:FF:000004">
    <property type="entry name" value="alpha-mannosidase 2C1 isoform X1"/>
    <property type="match status" value="1"/>
</dbReference>
<dbReference type="AlphaFoldDB" id="A0A8S3UEM0"/>
<dbReference type="SUPFAM" id="SSF88713">
    <property type="entry name" value="Glycoside hydrolase/deacetylase"/>
    <property type="match status" value="1"/>
</dbReference>
<dbReference type="PANTHER" id="PTHR46017:SF1">
    <property type="entry name" value="ALPHA-MANNOSIDASE 2C1"/>
    <property type="match status" value="1"/>
</dbReference>
<evidence type="ECO:0000256" key="5">
    <source>
        <dbReference type="ARBA" id="ARBA00022801"/>
    </source>
</evidence>
<dbReference type="SUPFAM" id="SSF88688">
    <property type="entry name" value="Families 57/38 glycoside transferase middle domain"/>
    <property type="match status" value="1"/>
</dbReference>
<evidence type="ECO:0000256" key="4">
    <source>
        <dbReference type="ARBA" id="ARBA00022723"/>
    </source>
</evidence>
<dbReference type="InterPro" id="IPR028995">
    <property type="entry name" value="Glyco_hydro_57/38_cen_sf"/>
</dbReference>
<proteinExistence type="inferred from homology"/>
<comment type="catalytic activity">
    <reaction evidence="1">
        <text>Hydrolysis of terminal, non-reducing alpha-D-mannose residues in alpha-D-mannosides.</text>
        <dbReference type="EC" id="3.2.1.24"/>
    </reaction>
</comment>
<organism evidence="8 9">
    <name type="scientific">Mytilus edulis</name>
    <name type="common">Blue mussel</name>
    <dbReference type="NCBI Taxonomy" id="6550"/>
    <lineage>
        <taxon>Eukaryota</taxon>
        <taxon>Metazoa</taxon>
        <taxon>Spiralia</taxon>
        <taxon>Lophotrochozoa</taxon>
        <taxon>Mollusca</taxon>
        <taxon>Bivalvia</taxon>
        <taxon>Autobranchia</taxon>
        <taxon>Pteriomorphia</taxon>
        <taxon>Mytilida</taxon>
        <taxon>Mytiloidea</taxon>
        <taxon>Mytilidae</taxon>
        <taxon>Mytilinae</taxon>
        <taxon>Mytilus</taxon>
    </lineage>
</organism>
<dbReference type="InterPro" id="IPR054723">
    <property type="entry name" value="Ams1-like_N"/>
</dbReference>
<evidence type="ECO:0000259" key="7">
    <source>
        <dbReference type="SMART" id="SM00872"/>
    </source>
</evidence>
<dbReference type="InterPro" id="IPR027291">
    <property type="entry name" value="Glyco_hydro_38_N_sf"/>
</dbReference>
<keyword evidence="4" id="KW-0479">Metal-binding</keyword>
<comment type="caution">
    <text evidence="8">The sequence shown here is derived from an EMBL/GenBank/DDBJ whole genome shotgun (WGS) entry which is preliminary data.</text>
</comment>
<comment type="similarity">
    <text evidence="2">Belongs to the glycosyl hydrolase 38 family.</text>
</comment>
<dbReference type="InterPro" id="IPR015341">
    <property type="entry name" value="Glyco_hydro_38_cen"/>
</dbReference>
<protein>
    <recommendedName>
        <fullName evidence="3">alpha-mannosidase</fullName>
        <ecNumber evidence="3">3.2.1.24</ecNumber>
    </recommendedName>
</protein>
<dbReference type="InterPro" id="IPR011330">
    <property type="entry name" value="Glyco_hydro/deAcase_b/a-brl"/>
</dbReference>
<dbReference type="Pfam" id="PF22907">
    <property type="entry name" value="Ams1-like_1st"/>
    <property type="match status" value="1"/>
</dbReference>
<evidence type="ECO:0000256" key="3">
    <source>
        <dbReference type="ARBA" id="ARBA00012752"/>
    </source>
</evidence>
<gene>
    <name evidence="8" type="ORF">MEDL_54516</name>
</gene>
<dbReference type="GO" id="GO:0030246">
    <property type="term" value="F:carbohydrate binding"/>
    <property type="evidence" value="ECO:0007669"/>
    <property type="project" value="InterPro"/>
</dbReference>
<dbReference type="InterPro" id="IPR000602">
    <property type="entry name" value="Glyco_hydro_38_N"/>
</dbReference>
<dbReference type="SUPFAM" id="SSF74650">
    <property type="entry name" value="Galactose mutarotase-like"/>
    <property type="match status" value="1"/>
</dbReference>
<dbReference type="InterPro" id="IPR011682">
    <property type="entry name" value="Glyco_hydro_38_C"/>
</dbReference>
<keyword evidence="5 8" id="KW-0378">Hydrolase</keyword>
<dbReference type="Pfam" id="PF09261">
    <property type="entry name" value="Alpha-mann_mid"/>
    <property type="match status" value="1"/>
</dbReference>
<evidence type="ECO:0000256" key="6">
    <source>
        <dbReference type="ARBA" id="ARBA00023295"/>
    </source>
</evidence>
<dbReference type="Gene3D" id="3.20.110.10">
    <property type="entry name" value="Glycoside hydrolase 38, N terminal domain"/>
    <property type="match status" value="1"/>
</dbReference>
<dbReference type="Gene3D" id="2.70.98.30">
    <property type="entry name" value="Golgi alpha-mannosidase II, domain 4"/>
    <property type="match status" value="1"/>
</dbReference>
<evidence type="ECO:0000313" key="8">
    <source>
        <dbReference type="EMBL" id="CAG2242325.1"/>
    </source>
</evidence>
<dbReference type="GO" id="GO:0004559">
    <property type="term" value="F:alpha-mannosidase activity"/>
    <property type="evidence" value="ECO:0007669"/>
    <property type="project" value="UniProtKB-EC"/>
</dbReference>
<dbReference type="FunFam" id="3.20.110.10:FF:000002">
    <property type="entry name" value="alpha-mannosidase 2C1 isoform X1"/>
    <property type="match status" value="1"/>
</dbReference>
<feature type="domain" description="Glycoside hydrolase family 38 central" evidence="7">
    <location>
        <begin position="509"/>
        <end position="588"/>
    </location>
</feature>
<keyword evidence="9" id="KW-1185">Reference proteome</keyword>
<dbReference type="EMBL" id="CAJPWZ010002654">
    <property type="protein sequence ID" value="CAG2242325.1"/>
    <property type="molecule type" value="Genomic_DNA"/>
</dbReference>
<evidence type="ECO:0000256" key="2">
    <source>
        <dbReference type="ARBA" id="ARBA00009792"/>
    </source>
</evidence>
<dbReference type="EC" id="3.2.1.24" evidence="3"/>
<sequence>METVVLKHKRTTLERAEKFISKDYFTDVNLAGRLYTKKAALTKLTHFEAPYRIRYNQAVKGKYNETTVGSSFGPTWSTHWFYLEIEVPLEWAGQEVHLLWNSGSEALVWQDGCPLQGLSVAFKRTSFPLNQAKVDGKIEMACNTLFGAGDGLINPPVPDKTFTLSQAEISVFHRDVFELILDIETLHDMAKHLPEESERGYIALYTVNDMINTIILDDKASYSRAHTMAEKFLQQGNGQGHHTIHAMGHAHIDSAWLWPYGETIRKCARSWSCTVQLMEKYPNFTFTCSQAQQYYWVKEHYPKLYQKIKQLVKSGQFIPVGGTWVEMDGNLPSGESFIRQFLYGQKFFKEEFDVQCKEFWLPDTFGYSAQLPQIMKTCGINRFLTQKLSWSLFNKFPHHTFIWEGIDGSRVLTHFPPGDSYEMKGQVEEVVKTIKNYKDKGRSSKSVFLFGYGDGGNGPSEEMLQRLKRLEDVNGLPRVEMSTPDKYFTSVEQEDISKLCRWRGELYLELHNGTYTTHAKLKRYNRKCEFMLHNLEYLAAISALTNKGYSYPRAELDLMWKQILLNQFHDVLPGSSIGEVFKDAVDLYKDVEKKYKKLLAEVPFTNQKKSDNSSIIINNTLGWERKGVIALDNKGQSASKKRRVSTDSDLTQIDSFGQTLAFMEIDGYGYTVYKPIACPHHTHACKKGQLHWLKNKVVSAAFDYEGRMTQLHLHGDDRNAISKDYHGNQFVIFDDIPLFWDAWDVMDYHLETRKPISEKLQHVKILDEGPLRASLEFSLKISDKSYIKQVITLDADSPYFRFDTEVTWHENRKFLKVEFPTSIHSMQASYDIQYGHLQRTNHNNTSWDSAQFEVCGHKWADISEHGYGLSLMNDCKYGYSCFDNVLRLSLLRSPKAPDEKADMGVHQFTYAVMPHKGSFQEAGVIQQAYDLNCSLFTTEVQGEVTSTSQSYFKVDNLQIILETVKMCEDQTKDKTVVLRLYECHGGKGKAVLTSSLPVKTAQRCNALEDIIEDTHKSVARIEGDIHLTFQPFEIISIMDTSRGEKKKRETERDMATHNRELWRIIGMTWREAERKAQDRQQWRWTLVPFVSHEERKLLYTTLIYGPQCVGLGKLHCNDNTGNIEMRMDD</sequence>
<accession>A0A8S3UEM0</accession>
<dbReference type="InterPro" id="IPR011013">
    <property type="entry name" value="Gal_mutarotase_sf_dom"/>
</dbReference>
<dbReference type="FunFam" id="2.70.98.30:FF:000001">
    <property type="entry name" value="alpha-mannosidase 2C1 isoform X2"/>
    <property type="match status" value="1"/>
</dbReference>
<dbReference type="GO" id="GO:0046872">
    <property type="term" value="F:metal ion binding"/>
    <property type="evidence" value="ECO:0007669"/>
    <property type="project" value="UniProtKB-KW"/>
</dbReference>
<name>A0A8S3UEM0_MYTED</name>
<dbReference type="GO" id="GO:0006013">
    <property type="term" value="P:mannose metabolic process"/>
    <property type="evidence" value="ECO:0007669"/>
    <property type="project" value="InterPro"/>
</dbReference>
<dbReference type="Pfam" id="PF01074">
    <property type="entry name" value="Glyco_hydro_38N"/>
    <property type="match status" value="1"/>
</dbReference>
<evidence type="ECO:0000256" key="1">
    <source>
        <dbReference type="ARBA" id="ARBA00000365"/>
    </source>
</evidence>